<evidence type="ECO:0000256" key="4">
    <source>
        <dbReference type="RuleBase" id="RU000535"/>
    </source>
</evidence>
<dbReference type="Proteomes" id="UP000178894">
    <property type="component" value="Unassembled WGS sequence"/>
</dbReference>
<comment type="similarity">
    <text evidence="1 3 4">Belongs to the GroES chaperonin family.</text>
</comment>
<dbReference type="CDD" id="cd00320">
    <property type="entry name" value="cpn10"/>
    <property type="match status" value="1"/>
</dbReference>
<dbReference type="PANTHER" id="PTHR10772">
    <property type="entry name" value="10 KDA HEAT SHOCK PROTEIN"/>
    <property type="match status" value="1"/>
</dbReference>
<comment type="subunit">
    <text evidence="3">Heptamer of 7 subunits arranged in a ring. Interacts with the chaperonin GroEL.</text>
</comment>
<dbReference type="PRINTS" id="PR00297">
    <property type="entry name" value="CHAPERONIN10"/>
</dbReference>
<evidence type="ECO:0000256" key="3">
    <source>
        <dbReference type="HAMAP-Rule" id="MF_00580"/>
    </source>
</evidence>
<dbReference type="NCBIfam" id="NF001531">
    <property type="entry name" value="PRK00364.2-2"/>
    <property type="match status" value="1"/>
</dbReference>
<dbReference type="InterPro" id="IPR020818">
    <property type="entry name" value="Chaperonin_GroES"/>
</dbReference>
<dbReference type="HAMAP" id="MF_00580">
    <property type="entry name" value="CH10"/>
    <property type="match status" value="1"/>
</dbReference>
<dbReference type="GO" id="GO:0051082">
    <property type="term" value="F:unfolded protein binding"/>
    <property type="evidence" value="ECO:0007669"/>
    <property type="project" value="TreeGrafter"/>
</dbReference>
<dbReference type="GO" id="GO:0005524">
    <property type="term" value="F:ATP binding"/>
    <property type="evidence" value="ECO:0007669"/>
    <property type="project" value="InterPro"/>
</dbReference>
<evidence type="ECO:0000313" key="6">
    <source>
        <dbReference type="Proteomes" id="UP000178894"/>
    </source>
</evidence>
<dbReference type="STRING" id="1798364.A3G54_01720"/>
<dbReference type="GO" id="GO:0005737">
    <property type="term" value="C:cytoplasm"/>
    <property type="evidence" value="ECO:0007669"/>
    <property type="project" value="UniProtKB-SubCell"/>
</dbReference>
<organism evidence="5 6">
    <name type="scientific">Candidatus Giovannonibacteria bacterium RIFCSPLOWO2_12_FULL_44_15</name>
    <dbReference type="NCBI Taxonomy" id="1798364"/>
    <lineage>
        <taxon>Bacteria</taxon>
        <taxon>Candidatus Giovannoniibacteriota</taxon>
    </lineage>
</organism>
<dbReference type="SUPFAM" id="SSF50129">
    <property type="entry name" value="GroES-like"/>
    <property type="match status" value="1"/>
</dbReference>
<evidence type="ECO:0000256" key="2">
    <source>
        <dbReference type="ARBA" id="ARBA00023186"/>
    </source>
</evidence>
<keyword evidence="2 3" id="KW-0143">Chaperone</keyword>
<evidence type="ECO:0000313" key="5">
    <source>
        <dbReference type="EMBL" id="OGF93401.1"/>
    </source>
</evidence>
<dbReference type="GO" id="GO:0046872">
    <property type="term" value="F:metal ion binding"/>
    <property type="evidence" value="ECO:0007669"/>
    <property type="project" value="TreeGrafter"/>
</dbReference>
<comment type="subcellular location">
    <subcellularLocation>
        <location evidence="3">Cytoplasm</location>
    </subcellularLocation>
</comment>
<dbReference type="FunFam" id="2.30.33.40:FF:000001">
    <property type="entry name" value="10 kDa chaperonin"/>
    <property type="match status" value="1"/>
</dbReference>
<dbReference type="InterPro" id="IPR037124">
    <property type="entry name" value="Chaperonin_GroES_sf"/>
</dbReference>
<dbReference type="SMART" id="SM00883">
    <property type="entry name" value="Cpn10"/>
    <property type="match status" value="1"/>
</dbReference>
<gene>
    <name evidence="3" type="primary">groES</name>
    <name evidence="3" type="synonym">groS</name>
    <name evidence="5" type="ORF">A3G54_01720</name>
</gene>
<name>A0A1F5Y0L8_9BACT</name>
<dbReference type="PANTHER" id="PTHR10772:SF63">
    <property type="entry name" value="20 KDA CHAPERONIN, CHLOROPLASTIC"/>
    <property type="match status" value="1"/>
</dbReference>
<dbReference type="Gene3D" id="2.30.33.40">
    <property type="entry name" value="GroES chaperonin"/>
    <property type="match status" value="1"/>
</dbReference>
<reference evidence="5 6" key="1">
    <citation type="journal article" date="2016" name="Nat. Commun.">
        <title>Thousands of microbial genomes shed light on interconnected biogeochemical processes in an aquifer system.</title>
        <authorList>
            <person name="Anantharaman K."/>
            <person name="Brown C.T."/>
            <person name="Hug L.A."/>
            <person name="Sharon I."/>
            <person name="Castelle C.J."/>
            <person name="Probst A.J."/>
            <person name="Thomas B.C."/>
            <person name="Singh A."/>
            <person name="Wilkins M.J."/>
            <person name="Karaoz U."/>
            <person name="Brodie E.L."/>
            <person name="Williams K.H."/>
            <person name="Hubbard S.S."/>
            <person name="Banfield J.F."/>
        </authorList>
    </citation>
    <scope>NUCLEOTIDE SEQUENCE [LARGE SCALE GENOMIC DNA]</scope>
</reference>
<keyword evidence="3" id="KW-0963">Cytoplasm</keyword>
<sequence length="99" mass="11012">MLKIKPLGDRVLIEPLEKGAEKTKSGIVIPDTAEKERPEQGIVIEVGEGKRDEKGNLIPVLVSKGQKVLFSKYGPTELKIDDKEYLIAREEDILAIITE</sequence>
<dbReference type="GO" id="GO:0044183">
    <property type="term" value="F:protein folding chaperone"/>
    <property type="evidence" value="ECO:0007669"/>
    <property type="project" value="InterPro"/>
</dbReference>
<dbReference type="AlphaFoldDB" id="A0A1F5Y0L8"/>
<dbReference type="GO" id="GO:0051087">
    <property type="term" value="F:protein-folding chaperone binding"/>
    <property type="evidence" value="ECO:0007669"/>
    <property type="project" value="TreeGrafter"/>
</dbReference>
<dbReference type="NCBIfam" id="NF001533">
    <property type="entry name" value="PRK00364.2-4"/>
    <property type="match status" value="1"/>
</dbReference>
<evidence type="ECO:0000256" key="1">
    <source>
        <dbReference type="ARBA" id="ARBA00006975"/>
    </source>
</evidence>
<protein>
    <recommendedName>
        <fullName evidence="3">Co-chaperonin GroES</fullName>
    </recommendedName>
    <alternativeName>
        <fullName evidence="3">10 kDa chaperonin</fullName>
    </alternativeName>
    <alternativeName>
        <fullName evidence="3">Chaperonin-10</fullName>
        <shortName evidence="3">Cpn10</shortName>
    </alternativeName>
</protein>
<comment type="caution">
    <text evidence="5">The sequence shown here is derived from an EMBL/GenBank/DDBJ whole genome shotgun (WGS) entry which is preliminary data.</text>
</comment>
<proteinExistence type="inferred from homology"/>
<accession>A0A1F5Y0L8</accession>
<dbReference type="EMBL" id="MFIQ01000019">
    <property type="protein sequence ID" value="OGF93401.1"/>
    <property type="molecule type" value="Genomic_DNA"/>
</dbReference>
<comment type="function">
    <text evidence="3 4">Together with the chaperonin GroEL, plays an essential role in assisting protein folding. The GroEL-GroES system forms a nano-cage that allows encapsulation of the non-native substrate proteins and provides a physical environment optimized to promote and accelerate protein folding. GroES binds to the apical surface of the GroEL ring, thereby capping the opening of the GroEL channel.</text>
</comment>
<dbReference type="InterPro" id="IPR011032">
    <property type="entry name" value="GroES-like_sf"/>
</dbReference>
<dbReference type="Pfam" id="PF00166">
    <property type="entry name" value="Cpn10"/>
    <property type="match status" value="1"/>
</dbReference>